<organism evidence="3 4">
    <name type="scientific">Pseudooceanicola spongiae</name>
    <dbReference type="NCBI Taxonomy" id="2613965"/>
    <lineage>
        <taxon>Bacteria</taxon>
        <taxon>Pseudomonadati</taxon>
        <taxon>Pseudomonadota</taxon>
        <taxon>Alphaproteobacteria</taxon>
        <taxon>Rhodobacterales</taxon>
        <taxon>Paracoccaceae</taxon>
        <taxon>Pseudooceanicola</taxon>
    </lineage>
</organism>
<dbReference type="EMBL" id="CP045201">
    <property type="protein sequence ID" value="QOL79387.1"/>
    <property type="molecule type" value="Genomic_DNA"/>
</dbReference>
<dbReference type="KEGG" id="pshq:F3W81_00170"/>
<feature type="domain" description="MaoC-like" evidence="1">
    <location>
        <begin position="164"/>
        <end position="278"/>
    </location>
</feature>
<dbReference type="InterPro" id="IPR054357">
    <property type="entry name" value="MFE-2_N"/>
</dbReference>
<dbReference type="Gene3D" id="3.10.129.10">
    <property type="entry name" value="Hotdog Thioesterase"/>
    <property type="match status" value="2"/>
</dbReference>
<dbReference type="AlphaFoldDB" id="A0A7M3V2S4"/>
<proteinExistence type="predicted"/>
<sequence length="289" mass="31024">MISYEALLAREFAAVEHSYSVRDTILYALGLGLGADPLDPAHLRATYEGAEGFCALPAMVNVLAYPGFWAMEPDTGLNWQKILHGEQSLTLHAPLPAEGTLIGQTRITGIVDKGAEKGALIYSERVLRDKATGDRIATVASSTFARGDGGFGGPQGPVKPVHTLPETPPDVTFDHRTQPGSALAYRLSGDMNPLHADPDVARSVGFEKPILHGLCTLGVAAWSITQAMADGDAQALTHLQLRFSSPVYPGETIRTEMWREEGDKVSFRARVVERDVVVLNNGLALLGRG</sequence>
<dbReference type="GO" id="GO:0006635">
    <property type="term" value="P:fatty acid beta-oxidation"/>
    <property type="evidence" value="ECO:0007669"/>
    <property type="project" value="TreeGrafter"/>
</dbReference>
<dbReference type="PANTHER" id="PTHR13078">
    <property type="entry name" value="PEROXISOMAL MULTIFUNCTIONAL ENZYME TYPE 2-RELATED"/>
    <property type="match status" value="1"/>
</dbReference>
<dbReference type="GO" id="GO:0004300">
    <property type="term" value="F:enoyl-CoA hydratase activity"/>
    <property type="evidence" value="ECO:0007669"/>
    <property type="project" value="TreeGrafter"/>
</dbReference>
<keyword evidence="4" id="KW-1185">Reference proteome</keyword>
<dbReference type="GO" id="GO:0003857">
    <property type="term" value="F:(3S)-3-hydroxyacyl-CoA dehydrogenase (NAD+) activity"/>
    <property type="evidence" value="ECO:0007669"/>
    <property type="project" value="TreeGrafter"/>
</dbReference>
<evidence type="ECO:0000259" key="2">
    <source>
        <dbReference type="Pfam" id="PF22622"/>
    </source>
</evidence>
<evidence type="ECO:0000313" key="4">
    <source>
        <dbReference type="Proteomes" id="UP000594118"/>
    </source>
</evidence>
<dbReference type="PANTHER" id="PTHR13078:SF56">
    <property type="entry name" value="PEROXISOMAL MULTIFUNCTIONAL ENZYME TYPE 2"/>
    <property type="match status" value="1"/>
</dbReference>
<gene>
    <name evidence="3" type="ORF">F3W81_00170</name>
</gene>
<dbReference type="InterPro" id="IPR002539">
    <property type="entry name" value="MaoC-like_dom"/>
</dbReference>
<dbReference type="InterPro" id="IPR029069">
    <property type="entry name" value="HotDog_dom_sf"/>
</dbReference>
<accession>A0A7M3V2S4</accession>
<dbReference type="Proteomes" id="UP000594118">
    <property type="component" value="Chromosome"/>
</dbReference>
<dbReference type="SUPFAM" id="SSF54637">
    <property type="entry name" value="Thioesterase/thiol ester dehydrase-isomerase"/>
    <property type="match status" value="2"/>
</dbReference>
<evidence type="ECO:0000313" key="3">
    <source>
        <dbReference type="EMBL" id="QOL79387.1"/>
    </source>
</evidence>
<dbReference type="Pfam" id="PF22622">
    <property type="entry name" value="MFE-2_hydrat-2_N"/>
    <property type="match status" value="1"/>
</dbReference>
<evidence type="ECO:0000259" key="1">
    <source>
        <dbReference type="Pfam" id="PF01575"/>
    </source>
</evidence>
<dbReference type="RefSeq" id="WP_193081526.1">
    <property type="nucleotide sequence ID" value="NZ_CP045201.1"/>
</dbReference>
<dbReference type="CDD" id="cd03448">
    <property type="entry name" value="HDE_HSD"/>
    <property type="match status" value="1"/>
</dbReference>
<reference evidence="3 4" key="1">
    <citation type="submission" date="2019-10" db="EMBL/GenBank/DDBJ databases">
        <title>Pseudopuniceibacterium sp. HQ09 islated from Antarctica.</title>
        <authorList>
            <person name="Liao L."/>
            <person name="Su S."/>
            <person name="Chen B."/>
            <person name="Yu Y."/>
        </authorList>
    </citation>
    <scope>NUCLEOTIDE SEQUENCE [LARGE SCALE GENOMIC DNA]</scope>
    <source>
        <strain evidence="3 4">HQ09</strain>
    </source>
</reference>
<dbReference type="GO" id="GO:0044594">
    <property type="term" value="F:17-beta-hydroxysteroid dehydrogenase (NAD+) activity"/>
    <property type="evidence" value="ECO:0007669"/>
    <property type="project" value="TreeGrafter"/>
</dbReference>
<protein>
    <submittedName>
        <fullName evidence="3">3-alpha,7-alpha, 12-alpha-trihydroxy-5-beta-cholest-24-enoyl-CoA hydratase</fullName>
    </submittedName>
</protein>
<feature type="domain" description="Peroxisomal multifunctional enzyme type 2-like N-terminal" evidence="2">
    <location>
        <begin position="18"/>
        <end position="147"/>
    </location>
</feature>
<name>A0A7M3V2S4_9RHOB</name>
<dbReference type="Pfam" id="PF01575">
    <property type="entry name" value="MaoC_dehydratas"/>
    <property type="match status" value="1"/>
</dbReference>